<dbReference type="EMBL" id="DXAY01000046">
    <property type="protein sequence ID" value="HIZ74026.1"/>
    <property type="molecule type" value="Genomic_DNA"/>
</dbReference>
<evidence type="ECO:0000313" key="1">
    <source>
        <dbReference type="EMBL" id="HIZ74026.1"/>
    </source>
</evidence>
<comment type="caution">
    <text evidence="1">The sequence shown here is derived from an EMBL/GenBank/DDBJ whole genome shotgun (WGS) entry which is preliminary data.</text>
</comment>
<reference evidence="1" key="2">
    <citation type="submission" date="2021-04" db="EMBL/GenBank/DDBJ databases">
        <authorList>
            <person name="Gilroy R."/>
        </authorList>
    </citation>
    <scope>NUCLEOTIDE SEQUENCE</scope>
    <source>
        <strain evidence="1">CHK196-3914</strain>
    </source>
</reference>
<gene>
    <name evidence="1" type="ORF">H9723_02105</name>
</gene>
<evidence type="ECO:0000313" key="2">
    <source>
        <dbReference type="Proteomes" id="UP000824116"/>
    </source>
</evidence>
<dbReference type="InterPro" id="IPR027417">
    <property type="entry name" value="P-loop_NTPase"/>
</dbReference>
<dbReference type="Gene3D" id="3.40.50.300">
    <property type="entry name" value="P-loop containing nucleotide triphosphate hydrolases"/>
    <property type="match status" value="1"/>
</dbReference>
<proteinExistence type="predicted"/>
<organism evidence="1 2">
    <name type="scientific">Candidatus Mediterraneibacter stercoravium</name>
    <dbReference type="NCBI Taxonomy" id="2838685"/>
    <lineage>
        <taxon>Bacteria</taxon>
        <taxon>Bacillati</taxon>
        <taxon>Bacillota</taxon>
        <taxon>Clostridia</taxon>
        <taxon>Lachnospirales</taxon>
        <taxon>Lachnospiraceae</taxon>
        <taxon>Mediterraneibacter</taxon>
    </lineage>
</organism>
<accession>A0A9D2G873</accession>
<reference evidence="1" key="1">
    <citation type="journal article" date="2021" name="PeerJ">
        <title>Extensive microbial diversity within the chicken gut microbiome revealed by metagenomics and culture.</title>
        <authorList>
            <person name="Gilroy R."/>
            <person name="Ravi A."/>
            <person name="Getino M."/>
            <person name="Pursley I."/>
            <person name="Horton D.L."/>
            <person name="Alikhan N.F."/>
            <person name="Baker D."/>
            <person name="Gharbi K."/>
            <person name="Hall N."/>
            <person name="Watson M."/>
            <person name="Adriaenssens E.M."/>
            <person name="Foster-Nyarko E."/>
            <person name="Jarju S."/>
            <person name="Secka A."/>
            <person name="Antonio M."/>
            <person name="Oren A."/>
            <person name="Chaudhuri R.R."/>
            <person name="La Ragione R."/>
            <person name="Hildebrand F."/>
            <person name="Pallen M.J."/>
        </authorList>
    </citation>
    <scope>NUCLEOTIDE SEQUENCE</scope>
    <source>
        <strain evidence="1">CHK196-3914</strain>
    </source>
</reference>
<dbReference type="InterPro" id="IPR031322">
    <property type="entry name" value="Shikimate/glucono_kinase"/>
</dbReference>
<dbReference type="Proteomes" id="UP000824116">
    <property type="component" value="Unassembled WGS sequence"/>
</dbReference>
<dbReference type="AlphaFoldDB" id="A0A9D2G873"/>
<protein>
    <recommendedName>
        <fullName evidence="3">Shikimate kinase</fullName>
    </recommendedName>
</protein>
<evidence type="ECO:0008006" key="3">
    <source>
        <dbReference type="Google" id="ProtNLM"/>
    </source>
</evidence>
<dbReference type="Pfam" id="PF01202">
    <property type="entry name" value="SKI"/>
    <property type="match status" value="1"/>
</dbReference>
<sequence length="184" mass="21607">MNILLFGISNVGKTTTGRLLAGKLGYKFYDMDEEVKSCLHITLEEFVNTVWPYERDKIRGKILENLVPRPENKVIAVTPMYYSRWFHKYLQRDDVLAVELQDAPEHIFSRLVFSDENDQVYKDDKYRDAHASHYLGEIKKDITYYRKAFSKITNKLNIDGDSPEKVVERLMKQFNLQPYSLSGK</sequence>
<name>A0A9D2G873_9FIRM</name>
<dbReference type="SUPFAM" id="SSF52540">
    <property type="entry name" value="P-loop containing nucleoside triphosphate hydrolases"/>
    <property type="match status" value="1"/>
</dbReference>